<evidence type="ECO:0000256" key="1">
    <source>
        <dbReference type="ARBA" id="ARBA00004167"/>
    </source>
</evidence>
<dbReference type="InterPro" id="IPR036869">
    <property type="entry name" value="J_dom_sf"/>
</dbReference>
<evidence type="ECO:0000313" key="8">
    <source>
        <dbReference type="Proteomes" id="UP000253570"/>
    </source>
</evidence>
<dbReference type="PANTHER" id="PTHR12763">
    <property type="match status" value="1"/>
</dbReference>
<dbReference type="Proteomes" id="UP000253570">
    <property type="component" value="Unassembled WGS sequence"/>
</dbReference>
<dbReference type="InterPro" id="IPR001623">
    <property type="entry name" value="DnaJ_domain"/>
</dbReference>
<sequence>MIMILILSVFFLAILGLLIKFKVLGYFIYLLPYILRNLTNLSKFKTKSRKSQSIISSEEEAYEILGLKPGDSIEKIEESYRNLMKKNHPDSGGSEYIAKKINSAREFLIKLK</sequence>
<comment type="caution">
    <text evidence="7">The sequence shown here is derived from an EMBL/GenBank/DDBJ whole genome shotgun (WGS) entry which is preliminary data.</text>
</comment>
<dbReference type="EMBL" id="QOQD01000006">
    <property type="protein sequence ID" value="RCL73490.1"/>
    <property type="molecule type" value="Genomic_DNA"/>
</dbReference>
<keyword evidence="2" id="KW-0812">Transmembrane</keyword>
<evidence type="ECO:0000313" key="7">
    <source>
        <dbReference type="EMBL" id="RCL73490.1"/>
    </source>
</evidence>
<reference evidence="7 8" key="1">
    <citation type="journal article" date="2018" name="Microbiome">
        <title>Fine metagenomic profile of the Mediterranean stratified and mixed water columns revealed by assembly and recruitment.</title>
        <authorList>
            <person name="Haro-Moreno J.M."/>
            <person name="Lopez-Perez M."/>
            <person name="De La Torre J.R."/>
            <person name="Picazo A."/>
            <person name="Camacho A."/>
            <person name="Rodriguez-Valera F."/>
        </authorList>
    </citation>
    <scope>NUCLEOTIDE SEQUENCE [LARGE SCALE GENOMIC DNA]</scope>
    <source>
        <strain evidence="7">MED-G57</strain>
    </source>
</reference>
<dbReference type="SMART" id="SM00271">
    <property type="entry name" value="DnaJ"/>
    <property type="match status" value="1"/>
</dbReference>
<evidence type="ECO:0000256" key="5">
    <source>
        <dbReference type="ARBA" id="ARBA00038105"/>
    </source>
</evidence>
<accession>A0A368DNT5</accession>
<comment type="similarity">
    <text evidence="5">Belongs to the TIM14 family.</text>
</comment>
<keyword evidence="3" id="KW-1133">Transmembrane helix</keyword>
<evidence type="ECO:0000259" key="6">
    <source>
        <dbReference type="PROSITE" id="PS50076"/>
    </source>
</evidence>
<dbReference type="Gene3D" id="1.10.287.110">
    <property type="entry name" value="DnaJ domain"/>
    <property type="match status" value="1"/>
</dbReference>
<evidence type="ECO:0000256" key="2">
    <source>
        <dbReference type="ARBA" id="ARBA00022692"/>
    </source>
</evidence>
<organism evidence="7 8">
    <name type="scientific">PS1 clade bacterium</name>
    <dbReference type="NCBI Taxonomy" id="2175152"/>
    <lineage>
        <taxon>Bacteria</taxon>
        <taxon>Pseudomonadati</taxon>
        <taxon>Pseudomonadota</taxon>
        <taxon>Alphaproteobacteria</taxon>
        <taxon>PS1 clade</taxon>
    </lineage>
</organism>
<dbReference type="AlphaFoldDB" id="A0A368DNT5"/>
<keyword evidence="4" id="KW-0472">Membrane</keyword>
<dbReference type="PROSITE" id="PS50076">
    <property type="entry name" value="DNAJ_2"/>
    <property type="match status" value="1"/>
</dbReference>
<proteinExistence type="inferred from homology"/>
<dbReference type="SUPFAM" id="SSF46565">
    <property type="entry name" value="Chaperone J-domain"/>
    <property type="match status" value="1"/>
</dbReference>
<name>A0A368DNT5_9PROT</name>
<gene>
    <name evidence="7" type="ORF">DBW71_03150</name>
</gene>
<feature type="domain" description="J" evidence="6">
    <location>
        <begin position="60"/>
        <end position="112"/>
    </location>
</feature>
<comment type="subcellular location">
    <subcellularLocation>
        <location evidence="1">Membrane</location>
        <topology evidence="1">Single-pass membrane protein</topology>
    </subcellularLocation>
</comment>
<evidence type="ECO:0000256" key="3">
    <source>
        <dbReference type="ARBA" id="ARBA00022989"/>
    </source>
</evidence>
<evidence type="ECO:0000256" key="4">
    <source>
        <dbReference type="ARBA" id="ARBA00023136"/>
    </source>
</evidence>
<protein>
    <recommendedName>
        <fullName evidence="6">J domain-containing protein</fullName>
    </recommendedName>
</protein>
<dbReference type="CDD" id="cd06257">
    <property type="entry name" value="DnaJ"/>
    <property type="match status" value="1"/>
</dbReference>
<dbReference type="PANTHER" id="PTHR12763:SF28">
    <property type="entry name" value="GEO10507P1-RELATED"/>
    <property type="match status" value="1"/>
</dbReference>
<dbReference type="Pfam" id="PF00226">
    <property type="entry name" value="DnaJ"/>
    <property type="match status" value="1"/>
</dbReference>
<dbReference type="GO" id="GO:0016020">
    <property type="term" value="C:membrane"/>
    <property type="evidence" value="ECO:0007669"/>
    <property type="project" value="UniProtKB-SubCell"/>
</dbReference>